<sequence length="230" mass="25224">MAPKGAFFVVVIFFCFGTIGKVYLNFEGGLMYEYMIGSLEEQAMDYVVIDLNRMGYKVKVSTNTLNELPNLHSEVKLHLHQVIKEDEVSLYGFVTTDEREIFRTMIGISGIGPKAAMGLLSQFSRNELIGHIVNDDPKSIAKAPGIGIKTASRIILELKDRYKDVSVGDLKVVELRGKDDNVSQAVNGLVGLGYSISEASEMVSRAFTPESSIEALITGALRSANPLKGR</sequence>
<dbReference type="InterPro" id="IPR012340">
    <property type="entry name" value="NA-bd_OB-fold"/>
</dbReference>
<reference evidence="10 11" key="1">
    <citation type="journal article" date="2020" name="mSystems">
        <title>Defining Genomic and Predicted Metabolic Features of the Acetobacterium Genus.</title>
        <authorList>
            <person name="Ross D.E."/>
            <person name="Marshall C.W."/>
            <person name="Gulliver D."/>
            <person name="May H.D."/>
            <person name="Norman R.S."/>
        </authorList>
    </citation>
    <scope>NUCLEOTIDE SEQUENCE [LARGE SCALE GENOMIC DNA]</scope>
    <source>
        <strain evidence="10 11">DSM 4132</strain>
    </source>
</reference>
<evidence type="ECO:0000256" key="1">
    <source>
        <dbReference type="ARBA" id="ARBA00022490"/>
    </source>
</evidence>
<dbReference type="Gene3D" id="2.40.50.140">
    <property type="entry name" value="Nucleic acid-binding proteins"/>
    <property type="match status" value="1"/>
</dbReference>
<comment type="similarity">
    <text evidence="6">Belongs to the RuvA family.</text>
</comment>
<dbReference type="InterPro" id="IPR036267">
    <property type="entry name" value="RuvA_C_sf"/>
</dbReference>
<keyword evidence="5 6" id="KW-0234">DNA repair</keyword>
<protein>
    <recommendedName>
        <fullName evidence="6">Holliday junction branch migration complex subunit RuvA</fullName>
    </recommendedName>
</protein>
<dbReference type="GO" id="GO:0016787">
    <property type="term" value="F:hydrolase activity"/>
    <property type="evidence" value="ECO:0007669"/>
    <property type="project" value="UniProtKB-KW"/>
</dbReference>
<evidence type="ECO:0000256" key="2">
    <source>
        <dbReference type="ARBA" id="ARBA00022763"/>
    </source>
</evidence>
<evidence type="ECO:0000256" key="4">
    <source>
        <dbReference type="ARBA" id="ARBA00023172"/>
    </source>
</evidence>
<dbReference type="Pfam" id="PF07499">
    <property type="entry name" value="RuvA_C"/>
    <property type="match status" value="1"/>
</dbReference>
<keyword evidence="11" id="KW-1185">Reference proteome</keyword>
<proteinExistence type="inferred from homology"/>
<name>A0ABR6YXY3_9FIRM</name>
<dbReference type="SUPFAM" id="SSF46929">
    <property type="entry name" value="DNA helicase RuvA subunit, C-terminal domain"/>
    <property type="match status" value="1"/>
</dbReference>
<feature type="transmembrane region" description="Helical" evidence="7">
    <location>
        <begin position="6"/>
        <end position="26"/>
    </location>
</feature>
<feature type="domain" description="Holliday junction DNA helicase RuvA C-terminal" evidence="9">
    <location>
        <begin position="181"/>
        <end position="223"/>
    </location>
</feature>
<keyword evidence="4 6" id="KW-0233">DNA recombination</keyword>
<gene>
    <name evidence="6 10" type="primary">ruvA</name>
    <name evidence="10" type="ORF">GH811_10550</name>
</gene>
<dbReference type="Proteomes" id="UP000622405">
    <property type="component" value="Unassembled WGS sequence"/>
</dbReference>
<dbReference type="InterPro" id="IPR000085">
    <property type="entry name" value="RuvA"/>
</dbReference>
<dbReference type="Pfam" id="PF14520">
    <property type="entry name" value="HHH_5"/>
    <property type="match status" value="1"/>
</dbReference>
<comment type="subcellular location">
    <subcellularLocation>
        <location evidence="6">Cytoplasm</location>
    </subcellularLocation>
</comment>
<evidence type="ECO:0000259" key="8">
    <source>
        <dbReference type="Pfam" id="PF01330"/>
    </source>
</evidence>
<evidence type="ECO:0000313" key="11">
    <source>
        <dbReference type="Proteomes" id="UP000622405"/>
    </source>
</evidence>
<organism evidence="10 11">
    <name type="scientific">Acetobacterium malicum</name>
    <dbReference type="NCBI Taxonomy" id="52692"/>
    <lineage>
        <taxon>Bacteria</taxon>
        <taxon>Bacillati</taxon>
        <taxon>Bacillota</taxon>
        <taxon>Clostridia</taxon>
        <taxon>Eubacteriales</taxon>
        <taxon>Eubacteriaceae</taxon>
        <taxon>Acetobacterium</taxon>
    </lineage>
</organism>
<dbReference type="InterPro" id="IPR013849">
    <property type="entry name" value="DNA_helicase_Holl-junc_RuvA_I"/>
</dbReference>
<dbReference type="SUPFAM" id="SSF47781">
    <property type="entry name" value="RuvA domain 2-like"/>
    <property type="match status" value="1"/>
</dbReference>
<dbReference type="SUPFAM" id="SSF50249">
    <property type="entry name" value="Nucleic acid-binding proteins"/>
    <property type="match status" value="1"/>
</dbReference>
<evidence type="ECO:0000313" key="10">
    <source>
        <dbReference type="EMBL" id="MBC3900056.1"/>
    </source>
</evidence>
<evidence type="ECO:0000256" key="3">
    <source>
        <dbReference type="ARBA" id="ARBA00023125"/>
    </source>
</evidence>
<keyword evidence="3 6" id="KW-0238">DNA-binding</keyword>
<dbReference type="NCBIfam" id="TIGR00084">
    <property type="entry name" value="ruvA"/>
    <property type="match status" value="1"/>
</dbReference>
<keyword evidence="7" id="KW-1133">Transmembrane helix</keyword>
<evidence type="ECO:0000259" key="9">
    <source>
        <dbReference type="Pfam" id="PF07499"/>
    </source>
</evidence>
<evidence type="ECO:0000256" key="5">
    <source>
        <dbReference type="ARBA" id="ARBA00023204"/>
    </source>
</evidence>
<keyword evidence="7" id="KW-0812">Transmembrane</keyword>
<dbReference type="HAMAP" id="MF_00031">
    <property type="entry name" value="DNA_HJ_migration_RuvA"/>
    <property type="match status" value="1"/>
</dbReference>
<dbReference type="Gene3D" id="1.10.8.10">
    <property type="entry name" value="DNA helicase RuvA subunit, C-terminal domain"/>
    <property type="match status" value="1"/>
</dbReference>
<feature type="region of interest" description="Domain II" evidence="6">
    <location>
        <begin position="95"/>
        <end position="172"/>
    </location>
</feature>
<comment type="caution">
    <text evidence="10">The sequence shown here is derived from an EMBL/GenBank/DDBJ whole genome shotgun (WGS) entry which is preliminary data.</text>
</comment>
<comment type="domain">
    <text evidence="6">Has three domains with a flexible linker between the domains II and III and assumes an 'L' shape. Domain III is highly mobile and contacts RuvB.</text>
</comment>
<comment type="subunit">
    <text evidence="6">Homotetramer. Forms an RuvA(8)-RuvB(12)-Holliday junction (HJ) complex. HJ DNA is sandwiched between 2 RuvA tetramers; dsDNA enters through RuvA and exits via RuvB. An RuvB hexamer assembles on each DNA strand where it exits the tetramer. Each RuvB hexamer is contacted by two RuvA subunits (via domain III) on 2 adjacent RuvB subunits; this complex drives branch migration. In the full resolvosome a probable DNA-RuvA(4)-RuvB(12)-RuvC(2) complex forms which resolves the HJ.</text>
</comment>
<comment type="caution">
    <text evidence="6">Lacks conserved residue(s) required for the propagation of feature annotation.</text>
</comment>
<evidence type="ECO:0000256" key="6">
    <source>
        <dbReference type="HAMAP-Rule" id="MF_00031"/>
    </source>
</evidence>
<accession>A0ABR6YXY3</accession>
<feature type="region of interest" description="Domain III" evidence="6">
    <location>
        <begin position="180"/>
        <end position="230"/>
    </location>
</feature>
<dbReference type="GO" id="GO:0003678">
    <property type="term" value="F:DNA helicase activity"/>
    <property type="evidence" value="ECO:0007669"/>
    <property type="project" value="UniProtKB-EC"/>
</dbReference>
<keyword evidence="10" id="KW-0378">Hydrolase</keyword>
<dbReference type="EMBL" id="WJBE01000008">
    <property type="protein sequence ID" value="MBC3900056.1"/>
    <property type="molecule type" value="Genomic_DNA"/>
</dbReference>
<dbReference type="Pfam" id="PF01330">
    <property type="entry name" value="RuvA_N"/>
    <property type="match status" value="1"/>
</dbReference>
<dbReference type="InterPro" id="IPR010994">
    <property type="entry name" value="RuvA_2-like"/>
</dbReference>
<feature type="domain" description="DNA helicase Holliday junction RuvA type" evidence="8">
    <location>
        <begin position="31"/>
        <end position="92"/>
    </location>
</feature>
<dbReference type="Gene3D" id="1.10.150.20">
    <property type="entry name" value="5' to 3' exonuclease, C-terminal subdomain"/>
    <property type="match status" value="1"/>
</dbReference>
<comment type="function">
    <text evidence="6">The RuvA-RuvB-RuvC complex processes Holliday junction (HJ) DNA during genetic recombination and DNA repair, while the RuvA-RuvB complex plays an important role in the rescue of blocked DNA replication forks via replication fork reversal (RFR). RuvA specifically binds to HJ cruciform DNA, conferring on it an open structure. The RuvB hexamer acts as an ATP-dependent pump, pulling dsDNA into and through the RuvAB complex. HJ branch migration allows RuvC to scan DNA until it finds its consensus sequence, where it cleaves and resolves the cruciform DNA.</text>
</comment>
<dbReference type="InterPro" id="IPR011114">
    <property type="entry name" value="RuvA_C"/>
</dbReference>
<feature type="region of interest" description="Domain I" evidence="6">
    <location>
        <begin position="31"/>
        <end position="94"/>
    </location>
</feature>
<keyword evidence="2 6" id="KW-0227">DNA damage</keyword>
<keyword evidence="7" id="KW-0472">Membrane</keyword>
<keyword evidence="1 6" id="KW-0963">Cytoplasm</keyword>
<evidence type="ECO:0000256" key="7">
    <source>
        <dbReference type="SAM" id="Phobius"/>
    </source>
</evidence>